<sequence>MATKDAAKEAVVGIAKEYGFIQPSSLDEIGRIDPALRREVEESMLAKDKKIGHSIITLAKHIYSSNARFVFELLQNADDNQFGRALARNELPFIAFHAFPDRIIIECNEDGFTKENLSAICSVGESTKAASHGYIGAKGIGFKSVFIAAWKVEIQSGNYTFYFKHDREDLGLGMVLPVWQNVGDSVPDSLTRITLHLHQNGDPDEIQHLHQTIFRQLNDLEETCLLFLRNLKEIQVSFYDGDGEFHESKRFYLEGDSSWKVSLNKESVEKDGKESVQVLDYYVTRYMGNGLPKSDNRELPATAEAQRVSAQAETVLAFPVTQDNCPILEPQSVFAFLPIRKTTFKFLIQSDFDTSASRQDISLTSRRNAHLLDHVASAFRQAVLDFTSDKDFSYKWPAYLPSLEEAAGTFWADLPSKILAQLSGHAVIRTRHNRLQPITDVVIPTRDFKDSDGNVLLDHVDIDPFISDHYSRKDRKYLTPYGLKSMTFGVILRLLREDLKSPLSRMKSKGLSDDIHSRMAKLLARFHSFQSLRSLDLLPLQDGTWVSPNSGPVFFPSTKGISIPPGLGFRILDSSATTNEDRYAFFSSMGVNEIAVHLAREAAFERNSSVFGHPNIAKSKEHLVFLYRTHQFRTGGEKNKAMHIFSEDGHLRRTSQQDCYIPSNNPYGPKLLLGPTDSLPGMTVPFVHPSYLEDTPETPSAIHSSWIQWLQTSVGVRKTLRLIAKDGQSLSSTWDYLYKHRPQKLLGFLRHAWGDEGGLINENESLRQALRETDASRLCDVDLPGECRLHEAYLPFPNLTHQCAQFVDNEAVFPFLHLEGDSTVEQLSSNWLFLHTSLGVKKDEDLDFLLDILKWLKTSNPDASRISDFEHIFSLYSAIHSKLIGTRDKVELRERIRSFFQSDSYIFVPQFAEASISSATWTKPELCLWRAPQNLISRYPIEPIYQHFVADETQLSYISTLFTQTLGINSASWSNLTIELAVLRESQTQDFVSIFDVYKYLREMNVFLFVEDLRREFRENALIFVTSNSQNGWYKSSECLWSSTTDIRGRVTLNEDYEELKEFFIDTLGVQTLTLQMAYDDLLEASSEATMDEIISKIWCLNALLPTDDTYVDPRPLLQKPIFPVLYPDGSRALRSTDTRFAIADREHLASRFRGKIKMLDFTQEEVRSLKVFFDWANLSHCYLSASVRELTSIAGDTTPCNPSPTRDLKRKAYAILRVAGTFKSPRYHADRLDLYRLLRTVSIEVAENIVTLLRITQGGRSVDVEETVAKLHISEQASLLSIYLPRDRKAQELCYCDLLPRKIVDWLMRDPVTQILEPIDADMVKVMIMICSIHPSAANLILDREGVAEIDITNEDIGVEDDIHSETSECSEISSNEDPRQLTSADTSIPIQNVHEARLTARQTSTASNPPSPDYNRPVPISLFNSHLPENNMQYQHLLDHVIRFARRASFPSNGAFNMSQLNRTLPGNEETGQYEGFDGPQVRNAFRSNSQLERDKKVGAAGELYAFELLCGIDPSLTGWSDRNWQSTIRHYVTIHPDYATMVPWYGRETADIVYDDTEGAFTSLLIDHGYLEADEWEDRRPKYFIEIKTTTGPLCTPFYMSKRQFERMSAMHDRGDYSEVYLIFRVFDIHGPNIGMCVYFDPEQLRLDGGLLFTGETWSVIPG</sequence>
<keyword evidence="2" id="KW-1185">Reference proteome</keyword>
<accession>A0AAD6G3Q1</accession>
<evidence type="ECO:0000313" key="1">
    <source>
        <dbReference type="EMBL" id="KAJ5453777.1"/>
    </source>
</evidence>
<proteinExistence type="predicted"/>
<dbReference type="Gene3D" id="3.30.565.10">
    <property type="entry name" value="Histidine kinase-like ATPase, C-terminal domain"/>
    <property type="match status" value="1"/>
</dbReference>
<reference evidence="1" key="1">
    <citation type="submission" date="2022-12" db="EMBL/GenBank/DDBJ databases">
        <authorList>
            <person name="Petersen C."/>
        </authorList>
    </citation>
    <scope>NUCLEOTIDE SEQUENCE</scope>
    <source>
        <strain evidence="1">IBT 16125</strain>
    </source>
</reference>
<dbReference type="PANTHER" id="PTHR32387:SF0">
    <property type="entry name" value="PROTEIN NO VEIN"/>
    <property type="match status" value="1"/>
</dbReference>
<dbReference type="Proteomes" id="UP001213681">
    <property type="component" value="Unassembled WGS sequence"/>
</dbReference>
<dbReference type="SUPFAM" id="SSF55874">
    <property type="entry name" value="ATPase domain of HSP90 chaperone/DNA topoisomerase II/histidine kinase"/>
    <property type="match status" value="1"/>
</dbReference>
<dbReference type="NCBIfam" id="NF047352">
    <property type="entry name" value="P_loop_sacsin"/>
    <property type="match status" value="1"/>
</dbReference>
<dbReference type="EMBL" id="JAPVEA010000005">
    <property type="protein sequence ID" value="KAJ5453777.1"/>
    <property type="molecule type" value="Genomic_DNA"/>
</dbReference>
<name>A0AAD6G3Q1_9EURO</name>
<evidence type="ECO:0000313" key="2">
    <source>
        <dbReference type="Proteomes" id="UP001213681"/>
    </source>
</evidence>
<gene>
    <name evidence="1" type="ORF">N7458_004733</name>
</gene>
<protein>
    <recommendedName>
        <fullName evidence="3">Protein NO VEIN C-terminal domain-containing protein</fullName>
    </recommendedName>
</protein>
<dbReference type="PANTHER" id="PTHR32387">
    <property type="entry name" value="WU:FJ29H11"/>
    <property type="match status" value="1"/>
</dbReference>
<dbReference type="GeneID" id="81598358"/>
<dbReference type="InterPro" id="IPR052957">
    <property type="entry name" value="Auxin_embryo_med"/>
</dbReference>
<evidence type="ECO:0008006" key="3">
    <source>
        <dbReference type="Google" id="ProtNLM"/>
    </source>
</evidence>
<comment type="caution">
    <text evidence="1">The sequence shown here is derived from an EMBL/GenBank/DDBJ whole genome shotgun (WGS) entry which is preliminary data.</text>
</comment>
<organism evidence="1 2">
    <name type="scientific">Penicillium daleae</name>
    <dbReference type="NCBI Taxonomy" id="63821"/>
    <lineage>
        <taxon>Eukaryota</taxon>
        <taxon>Fungi</taxon>
        <taxon>Dikarya</taxon>
        <taxon>Ascomycota</taxon>
        <taxon>Pezizomycotina</taxon>
        <taxon>Eurotiomycetes</taxon>
        <taxon>Eurotiomycetidae</taxon>
        <taxon>Eurotiales</taxon>
        <taxon>Aspergillaceae</taxon>
        <taxon>Penicillium</taxon>
    </lineage>
</organism>
<dbReference type="RefSeq" id="XP_056766733.1">
    <property type="nucleotide sequence ID" value="XM_056908115.1"/>
</dbReference>
<dbReference type="InterPro" id="IPR036890">
    <property type="entry name" value="HATPase_C_sf"/>
</dbReference>
<reference evidence="1" key="2">
    <citation type="journal article" date="2023" name="IMA Fungus">
        <title>Comparative genomic study of the Penicillium genus elucidates a diverse pangenome and 15 lateral gene transfer events.</title>
        <authorList>
            <person name="Petersen C."/>
            <person name="Sorensen T."/>
            <person name="Nielsen M.R."/>
            <person name="Sondergaard T.E."/>
            <person name="Sorensen J.L."/>
            <person name="Fitzpatrick D.A."/>
            <person name="Frisvad J.C."/>
            <person name="Nielsen K.L."/>
        </authorList>
    </citation>
    <scope>NUCLEOTIDE SEQUENCE</scope>
    <source>
        <strain evidence="1">IBT 16125</strain>
    </source>
</reference>